<accession>A0A392RBN5</accession>
<name>A0A392RBN5_9FABA</name>
<dbReference type="EMBL" id="LXQA010206427">
    <property type="protein sequence ID" value="MCI33669.1"/>
    <property type="molecule type" value="Genomic_DNA"/>
</dbReference>
<feature type="compositionally biased region" description="Basic residues" evidence="1">
    <location>
        <begin position="26"/>
        <end position="37"/>
    </location>
</feature>
<proteinExistence type="predicted"/>
<protein>
    <submittedName>
        <fullName evidence="2">Uncharacterized protein</fullName>
    </submittedName>
</protein>
<evidence type="ECO:0000313" key="3">
    <source>
        <dbReference type="Proteomes" id="UP000265520"/>
    </source>
</evidence>
<feature type="compositionally biased region" description="Basic residues" evidence="1">
    <location>
        <begin position="8"/>
        <end position="17"/>
    </location>
</feature>
<organism evidence="2 3">
    <name type="scientific">Trifolium medium</name>
    <dbReference type="NCBI Taxonomy" id="97028"/>
    <lineage>
        <taxon>Eukaryota</taxon>
        <taxon>Viridiplantae</taxon>
        <taxon>Streptophyta</taxon>
        <taxon>Embryophyta</taxon>
        <taxon>Tracheophyta</taxon>
        <taxon>Spermatophyta</taxon>
        <taxon>Magnoliopsida</taxon>
        <taxon>eudicotyledons</taxon>
        <taxon>Gunneridae</taxon>
        <taxon>Pentapetalae</taxon>
        <taxon>rosids</taxon>
        <taxon>fabids</taxon>
        <taxon>Fabales</taxon>
        <taxon>Fabaceae</taxon>
        <taxon>Papilionoideae</taxon>
        <taxon>50 kb inversion clade</taxon>
        <taxon>NPAAA clade</taxon>
        <taxon>Hologalegina</taxon>
        <taxon>IRL clade</taxon>
        <taxon>Trifolieae</taxon>
        <taxon>Trifolium</taxon>
    </lineage>
</organism>
<keyword evidence="3" id="KW-1185">Reference proteome</keyword>
<feature type="region of interest" description="Disordered" evidence="1">
    <location>
        <begin position="1"/>
        <end position="76"/>
    </location>
</feature>
<comment type="caution">
    <text evidence="2">The sequence shown here is derived from an EMBL/GenBank/DDBJ whole genome shotgun (WGS) entry which is preliminary data.</text>
</comment>
<feature type="compositionally biased region" description="Basic residues" evidence="1">
    <location>
        <begin position="62"/>
        <end position="71"/>
    </location>
</feature>
<dbReference type="AlphaFoldDB" id="A0A392RBN5"/>
<sequence>IEESRATRYSRSHRARRSPTPERSRSVTRSRSPRRRNERLQSPRRNENAPRNSPRREERHVRYFPRRRSPRRNSPLLDITDDTLRLRKNVIRGLCRGESWISNCLQDWKSHQQWKSMMVRPTPSTT</sequence>
<dbReference type="Proteomes" id="UP000265520">
    <property type="component" value="Unassembled WGS sequence"/>
</dbReference>
<evidence type="ECO:0000256" key="1">
    <source>
        <dbReference type="SAM" id="MobiDB-lite"/>
    </source>
</evidence>
<evidence type="ECO:0000313" key="2">
    <source>
        <dbReference type="EMBL" id="MCI33669.1"/>
    </source>
</evidence>
<feature type="compositionally biased region" description="Basic and acidic residues" evidence="1">
    <location>
        <begin position="38"/>
        <end position="61"/>
    </location>
</feature>
<reference evidence="2 3" key="1">
    <citation type="journal article" date="2018" name="Front. Plant Sci.">
        <title>Red Clover (Trifolium pratense) and Zigzag Clover (T. medium) - A Picture of Genomic Similarities and Differences.</title>
        <authorList>
            <person name="Dluhosova J."/>
            <person name="Istvanek J."/>
            <person name="Nedelnik J."/>
            <person name="Repkova J."/>
        </authorList>
    </citation>
    <scope>NUCLEOTIDE SEQUENCE [LARGE SCALE GENOMIC DNA]</scope>
    <source>
        <strain evidence="3">cv. 10/8</strain>
        <tissue evidence="2">Leaf</tissue>
    </source>
</reference>
<feature type="non-terminal residue" evidence="2">
    <location>
        <position position="1"/>
    </location>
</feature>